<name>A0A955L3M2_9BACT</name>
<gene>
    <name evidence="7" type="ORF">KC660_02565</name>
</gene>
<dbReference type="Pfam" id="PF07724">
    <property type="entry name" value="AAA_2"/>
    <property type="match status" value="1"/>
</dbReference>
<evidence type="ECO:0000256" key="5">
    <source>
        <dbReference type="PROSITE-ProRule" id="PRU01251"/>
    </source>
</evidence>
<dbReference type="Gene3D" id="1.10.8.60">
    <property type="match status" value="2"/>
</dbReference>
<dbReference type="InterPro" id="IPR004176">
    <property type="entry name" value="Clp_R_N"/>
</dbReference>
<dbReference type="InterPro" id="IPR001270">
    <property type="entry name" value="ClpA/B"/>
</dbReference>
<dbReference type="GO" id="GO:0005524">
    <property type="term" value="F:ATP binding"/>
    <property type="evidence" value="ECO:0007669"/>
    <property type="project" value="UniProtKB-KW"/>
</dbReference>
<dbReference type="Pfam" id="PF10431">
    <property type="entry name" value="ClpB_D2-small"/>
    <property type="match status" value="1"/>
</dbReference>
<dbReference type="SMART" id="SM00382">
    <property type="entry name" value="AAA"/>
    <property type="match status" value="2"/>
</dbReference>
<keyword evidence="4" id="KW-0143">Chaperone</keyword>
<dbReference type="Gene3D" id="1.10.1780.10">
    <property type="entry name" value="Clp, N-terminal domain"/>
    <property type="match status" value="1"/>
</dbReference>
<dbReference type="PRINTS" id="PR00300">
    <property type="entry name" value="CLPPROTEASEA"/>
</dbReference>
<evidence type="ECO:0000313" key="7">
    <source>
        <dbReference type="EMBL" id="MCA9382269.1"/>
    </source>
</evidence>
<comment type="caution">
    <text evidence="7">The sequence shown here is derived from an EMBL/GenBank/DDBJ whole genome shotgun (WGS) entry which is preliminary data.</text>
</comment>
<reference evidence="7" key="2">
    <citation type="journal article" date="2021" name="Microbiome">
        <title>Successional dynamics and alternative stable states in a saline activated sludge microbial community over 9 years.</title>
        <authorList>
            <person name="Wang Y."/>
            <person name="Ye J."/>
            <person name="Ju F."/>
            <person name="Liu L."/>
            <person name="Boyd J.A."/>
            <person name="Deng Y."/>
            <person name="Parks D.H."/>
            <person name="Jiang X."/>
            <person name="Yin X."/>
            <person name="Woodcroft B.J."/>
            <person name="Tyson G.W."/>
            <person name="Hugenholtz P."/>
            <person name="Polz M.F."/>
            <person name="Zhang T."/>
        </authorList>
    </citation>
    <scope>NUCLEOTIDE SEQUENCE</scope>
    <source>
        <strain evidence="7">HKST-UBA10</strain>
    </source>
</reference>
<dbReference type="GO" id="GO:0034605">
    <property type="term" value="P:cellular response to heat"/>
    <property type="evidence" value="ECO:0007669"/>
    <property type="project" value="TreeGrafter"/>
</dbReference>
<dbReference type="InterPro" id="IPR041546">
    <property type="entry name" value="ClpA/ClpB_AAA_lid"/>
</dbReference>
<dbReference type="InterPro" id="IPR003593">
    <property type="entry name" value="AAA+_ATPase"/>
</dbReference>
<evidence type="ECO:0000259" key="6">
    <source>
        <dbReference type="PROSITE" id="PS51903"/>
    </source>
</evidence>
<dbReference type="Pfam" id="PF00004">
    <property type="entry name" value="AAA"/>
    <property type="match status" value="1"/>
</dbReference>
<reference evidence="7" key="1">
    <citation type="submission" date="2020-04" db="EMBL/GenBank/DDBJ databases">
        <authorList>
            <person name="Zhang T."/>
        </authorList>
    </citation>
    <scope>NUCLEOTIDE SEQUENCE</scope>
    <source>
        <strain evidence="7">HKST-UBA10</strain>
    </source>
</reference>
<dbReference type="InterPro" id="IPR019489">
    <property type="entry name" value="Clp_ATPase_C"/>
</dbReference>
<dbReference type="PANTHER" id="PTHR11638:SF111">
    <property type="entry name" value="ATP-DEPENDENT CLP PROTEASE ATP-BINDING SUBUNIT CLPA"/>
    <property type="match status" value="1"/>
</dbReference>
<evidence type="ECO:0000256" key="1">
    <source>
        <dbReference type="ARBA" id="ARBA00022737"/>
    </source>
</evidence>
<evidence type="ECO:0000256" key="3">
    <source>
        <dbReference type="ARBA" id="ARBA00022840"/>
    </source>
</evidence>
<keyword evidence="1 5" id="KW-0677">Repeat</keyword>
<evidence type="ECO:0000313" key="8">
    <source>
        <dbReference type="Proteomes" id="UP000782843"/>
    </source>
</evidence>
<dbReference type="PROSITE" id="PS51903">
    <property type="entry name" value="CLP_R"/>
    <property type="match status" value="1"/>
</dbReference>
<dbReference type="InterPro" id="IPR027417">
    <property type="entry name" value="P-loop_NTPase"/>
</dbReference>
<dbReference type="SUPFAM" id="SSF81923">
    <property type="entry name" value="Double Clp-N motif"/>
    <property type="match status" value="1"/>
</dbReference>
<evidence type="ECO:0000256" key="4">
    <source>
        <dbReference type="ARBA" id="ARBA00023186"/>
    </source>
</evidence>
<dbReference type="AlphaFoldDB" id="A0A955L3M2"/>
<keyword evidence="2" id="KW-0547">Nucleotide-binding</keyword>
<dbReference type="Proteomes" id="UP000782843">
    <property type="component" value="Unassembled WGS sequence"/>
</dbReference>
<feature type="domain" description="Clp R" evidence="6">
    <location>
        <begin position="4"/>
        <end position="145"/>
    </location>
</feature>
<dbReference type="InterPro" id="IPR050130">
    <property type="entry name" value="ClpA_ClpB"/>
</dbReference>
<dbReference type="InterPro" id="IPR028299">
    <property type="entry name" value="ClpA/B_CS2"/>
</dbReference>
<dbReference type="EMBL" id="JAGQLG010000096">
    <property type="protein sequence ID" value="MCA9382269.1"/>
    <property type="molecule type" value="Genomic_DNA"/>
</dbReference>
<accession>A0A955L3M2</accession>
<dbReference type="Pfam" id="PF17871">
    <property type="entry name" value="AAA_lid_9"/>
    <property type="match status" value="1"/>
</dbReference>
<proteinExistence type="predicted"/>
<dbReference type="SMART" id="SM01086">
    <property type="entry name" value="ClpB_D2-small"/>
    <property type="match status" value="1"/>
</dbReference>
<dbReference type="SUPFAM" id="SSF52540">
    <property type="entry name" value="P-loop containing nucleoside triphosphate hydrolases"/>
    <property type="match status" value="2"/>
</dbReference>
<dbReference type="GO" id="GO:0016887">
    <property type="term" value="F:ATP hydrolysis activity"/>
    <property type="evidence" value="ECO:0007669"/>
    <property type="project" value="InterPro"/>
</dbReference>
<dbReference type="InterPro" id="IPR003959">
    <property type="entry name" value="ATPase_AAA_core"/>
</dbReference>
<protein>
    <submittedName>
        <fullName evidence="7">AAA family ATPase</fullName>
    </submittedName>
</protein>
<keyword evidence="3" id="KW-0067">ATP-binding</keyword>
<sequence>MNALSKLTVNAQKALIGSKNIAKMSGSEIIIPQHLFIAITNNKDSLASRLLANMGINLDATKENIKIPENKTSRTRRSIRLSSNLKTIIRDSYAISYELGHVYVGTEHLLLALLKARNLAFVKDLEDGGLDYDDVKGKLLSFANYPPGIFTKSDSKEDVSDSALGSFGKDLTSLAEQSSLLPIIGRDEEIDRIINILARRTKNNPILIGDAGVGKTAVVEGLAQRIVERKVPESIQKLRIISIDISSIIAGSKVRGELEEKVLDVINEVVRDKNTILFIDEIHVIAGASPTGSGADIANVLKPVLTDPYLKVIGATTYAEYKKTFDEDEALRRRFQPVMVEEVNIEDGIKILEGLKDQFEDYHNVKIYDDAIKDAVGLSSRYIAERYLPDKAIDVIDEAGAANLLLEPSKRKKKITSKEIEIVVSSIAKVPVRSVSQDDKKSLRDLASNLKKVVFGQDEAVDAISLAIKRSRANLKAEGKPVGCFLFAGPTGVGKTELAKALSAEMGVHFHRFDMSEYMEKHSVSRLIGAPPGYVGYDEGGLLTDMVRKNPYSVILFDEIEKAHEDIYNVLLQVMDDAMLTDSQGKKADFRNAILIMTTNAGSNSAASIGFGKQTREGNREKAIKKQFRPEFRNRLDDIVYFLPLPIEIIRMIVDKFVRELEGQLAERKVSFELTPEARDWLAEKGFDEELGARPMARLIQTEINNPLADEILFGSLSKGGKVTISIKDSKIHFDF</sequence>
<organism evidence="7 8">
    <name type="scientific">Candidatus Dojkabacteria bacterium</name>
    <dbReference type="NCBI Taxonomy" id="2099670"/>
    <lineage>
        <taxon>Bacteria</taxon>
        <taxon>Candidatus Dojkabacteria</taxon>
    </lineage>
</organism>
<dbReference type="PROSITE" id="PS00871">
    <property type="entry name" value="CLPAB_2"/>
    <property type="match status" value="1"/>
</dbReference>
<dbReference type="FunFam" id="3.40.50.300:FF:000025">
    <property type="entry name" value="ATP-dependent Clp protease subunit"/>
    <property type="match status" value="1"/>
</dbReference>
<dbReference type="Pfam" id="PF02861">
    <property type="entry name" value="Clp_N"/>
    <property type="match status" value="1"/>
</dbReference>
<dbReference type="Gene3D" id="3.40.50.300">
    <property type="entry name" value="P-loop containing nucleotide triphosphate hydrolases"/>
    <property type="match status" value="2"/>
</dbReference>
<dbReference type="PANTHER" id="PTHR11638">
    <property type="entry name" value="ATP-DEPENDENT CLP PROTEASE"/>
    <property type="match status" value="1"/>
</dbReference>
<evidence type="ECO:0000256" key="2">
    <source>
        <dbReference type="ARBA" id="ARBA00022741"/>
    </source>
</evidence>
<dbReference type="GO" id="GO:0005737">
    <property type="term" value="C:cytoplasm"/>
    <property type="evidence" value="ECO:0007669"/>
    <property type="project" value="TreeGrafter"/>
</dbReference>
<dbReference type="CDD" id="cd19499">
    <property type="entry name" value="RecA-like_ClpB_Hsp104-like"/>
    <property type="match status" value="1"/>
</dbReference>
<dbReference type="InterPro" id="IPR036628">
    <property type="entry name" value="Clp_N_dom_sf"/>
</dbReference>
<dbReference type="CDD" id="cd00009">
    <property type="entry name" value="AAA"/>
    <property type="match status" value="1"/>
</dbReference>